<evidence type="ECO:0000256" key="5">
    <source>
        <dbReference type="ARBA" id="ARBA00022679"/>
    </source>
</evidence>
<organism evidence="11 12">
    <name type="scientific">Streptococcus canis</name>
    <dbReference type="NCBI Taxonomy" id="1329"/>
    <lineage>
        <taxon>Bacteria</taxon>
        <taxon>Bacillati</taxon>
        <taxon>Bacillota</taxon>
        <taxon>Bacilli</taxon>
        <taxon>Lactobacillales</taxon>
        <taxon>Streptococcaceae</taxon>
        <taxon>Streptococcus</taxon>
    </lineage>
</organism>
<dbReference type="UniPathway" id="UPA00996">
    <property type="reaction ID" value="UER00366"/>
</dbReference>
<evidence type="ECO:0000256" key="4">
    <source>
        <dbReference type="ARBA" id="ARBA00022503"/>
    </source>
</evidence>
<dbReference type="PRINTS" id="PR01469">
    <property type="entry name" value="CARBMTKINASE"/>
</dbReference>
<dbReference type="GO" id="GO:0005829">
    <property type="term" value="C:cytosol"/>
    <property type="evidence" value="ECO:0007669"/>
    <property type="project" value="TreeGrafter"/>
</dbReference>
<dbReference type="Gene3D" id="3.40.1160.10">
    <property type="entry name" value="Acetylglutamate kinase-like"/>
    <property type="match status" value="1"/>
</dbReference>
<name>A0A3P5Y8M7_STRCB</name>
<comment type="pathway">
    <text evidence="1">Metabolic intermediate metabolism; carbamoyl phosphate degradation; CO(2) and NH(3) from carbamoyl phosphate: step 1/1.</text>
</comment>
<gene>
    <name evidence="11" type="primary">arcC1_2</name>
    <name evidence="11" type="ORF">FMV2238Y02_20030</name>
</gene>
<protein>
    <recommendedName>
        <fullName evidence="3 8">Carbamate kinase</fullName>
    </recommendedName>
</protein>
<evidence type="ECO:0000256" key="3">
    <source>
        <dbReference type="ARBA" id="ARBA00013070"/>
    </source>
</evidence>
<dbReference type="GO" id="GO:0008804">
    <property type="term" value="F:carbamate kinase activity"/>
    <property type="evidence" value="ECO:0007669"/>
    <property type="project" value="UniProtKB-UniRule"/>
</dbReference>
<dbReference type="InterPro" id="IPR003964">
    <property type="entry name" value="Carb_kinase"/>
</dbReference>
<dbReference type="PANTHER" id="PTHR30409:SF1">
    <property type="entry name" value="CARBAMATE KINASE-RELATED"/>
    <property type="match status" value="1"/>
</dbReference>
<dbReference type="RefSeq" id="WP_125074823.1">
    <property type="nucleotide sequence ID" value="NZ_CP053792.1"/>
</dbReference>
<evidence type="ECO:0000313" key="12">
    <source>
        <dbReference type="Proteomes" id="UP000280759"/>
    </source>
</evidence>
<comment type="similarity">
    <text evidence="2 9">Belongs to the carbamate kinase family.</text>
</comment>
<evidence type="ECO:0000259" key="10">
    <source>
        <dbReference type="Pfam" id="PF00696"/>
    </source>
</evidence>
<proteinExistence type="inferred from homology"/>
<evidence type="ECO:0000256" key="7">
    <source>
        <dbReference type="ARBA" id="ARBA00048467"/>
    </source>
</evidence>
<dbReference type="EMBL" id="UXEP01000041">
    <property type="protein sequence ID" value="VDC43499.1"/>
    <property type="molecule type" value="Genomic_DNA"/>
</dbReference>
<keyword evidence="12" id="KW-1185">Reference proteome</keyword>
<keyword evidence="4" id="KW-0056">Arginine metabolism</keyword>
<evidence type="ECO:0000313" key="11">
    <source>
        <dbReference type="EMBL" id="VDC43499.1"/>
    </source>
</evidence>
<comment type="catalytic activity">
    <reaction evidence="7">
        <text>hydrogencarbonate + NH4(+) + ATP = carbamoyl phosphate + ADP + H2O + H(+)</text>
        <dbReference type="Rhea" id="RHEA:10152"/>
        <dbReference type="ChEBI" id="CHEBI:15377"/>
        <dbReference type="ChEBI" id="CHEBI:15378"/>
        <dbReference type="ChEBI" id="CHEBI:17544"/>
        <dbReference type="ChEBI" id="CHEBI:28938"/>
        <dbReference type="ChEBI" id="CHEBI:30616"/>
        <dbReference type="ChEBI" id="CHEBI:58228"/>
        <dbReference type="ChEBI" id="CHEBI:456216"/>
        <dbReference type="EC" id="2.7.2.2"/>
    </reaction>
</comment>
<dbReference type="PANTHER" id="PTHR30409">
    <property type="entry name" value="CARBAMATE KINASE"/>
    <property type="match status" value="1"/>
</dbReference>
<keyword evidence="5 9" id="KW-0808">Transferase</keyword>
<evidence type="ECO:0000256" key="9">
    <source>
        <dbReference type="PIRNR" id="PIRNR000723"/>
    </source>
</evidence>
<evidence type="ECO:0000256" key="8">
    <source>
        <dbReference type="NCBIfam" id="TIGR00746"/>
    </source>
</evidence>
<dbReference type="PIRSF" id="PIRSF000723">
    <property type="entry name" value="Carbamate_kin"/>
    <property type="match status" value="1"/>
</dbReference>
<dbReference type="InterPro" id="IPR001048">
    <property type="entry name" value="Asp/Glu/Uridylate_kinase"/>
</dbReference>
<dbReference type="FunFam" id="3.40.1160.10:FF:000007">
    <property type="entry name" value="Carbamate kinase"/>
    <property type="match status" value="1"/>
</dbReference>
<dbReference type="AlphaFoldDB" id="A0A3P5Y8M7"/>
<keyword evidence="6 9" id="KW-0418">Kinase</keyword>
<dbReference type="SUPFAM" id="SSF53633">
    <property type="entry name" value="Carbamate kinase-like"/>
    <property type="match status" value="1"/>
</dbReference>
<dbReference type="NCBIfam" id="NF009007">
    <property type="entry name" value="PRK12352.1"/>
    <property type="match status" value="1"/>
</dbReference>
<feature type="domain" description="Aspartate/glutamate/uridylate kinase" evidence="10">
    <location>
        <begin position="3"/>
        <end position="283"/>
    </location>
</feature>
<evidence type="ECO:0000256" key="1">
    <source>
        <dbReference type="ARBA" id="ARBA00005118"/>
    </source>
</evidence>
<dbReference type="NCBIfam" id="TIGR00746">
    <property type="entry name" value="arcC"/>
    <property type="match status" value="1"/>
</dbReference>
<accession>A0A3P5Y8M7</accession>
<dbReference type="GO" id="GO:0019546">
    <property type="term" value="P:L-arginine deiminase pathway"/>
    <property type="evidence" value="ECO:0007669"/>
    <property type="project" value="TreeGrafter"/>
</dbReference>
<reference evidence="11 12" key="1">
    <citation type="submission" date="2018-10" db="EMBL/GenBank/DDBJ databases">
        <authorList>
            <consortium name="Molecular Microbiology and Infection Unit (UMMI)"/>
            <person name="Machado M."/>
        </authorList>
    </citation>
    <scope>NUCLEOTIDE SEQUENCE [LARGE SCALE GENOMIC DNA]</scope>
    <source>
        <strain evidence="11">FMV2238.02</strain>
    </source>
</reference>
<sequence length="310" mass="32704">MAKIVVALGGNALGNSPEEQLELVKGTAKSLVALIQAGHEVVISHGNGPQIGAINLGMNLAAEHGQGATFPFPECGAMSQGYIGYHLQQSLLNALRQEGMAKEVATLVTQIEVDPRDTAFQNLTKPIGRFYDKETSEKIAAEKGYTFVEDAGRGYRRVVASPAPKDILELTSIKTLIEAGTLVIAGGGGGVPVIKTTDGSYQGVPAVIDKDQSSALLAGKLGADQLIILTAVEHVYIYYGKANQERLTTVTTKELIEYVNCGEFAKGSMLPKIIACLSFLDHNPAGTAIITSLEGLEDALNGKTGTHITK</sequence>
<dbReference type="InterPro" id="IPR036393">
    <property type="entry name" value="AceGlu_kinase-like_sf"/>
</dbReference>
<dbReference type="Pfam" id="PF00696">
    <property type="entry name" value="AA_kinase"/>
    <property type="match status" value="1"/>
</dbReference>
<dbReference type="CDD" id="cd04235">
    <property type="entry name" value="AAK_CK"/>
    <property type="match status" value="1"/>
</dbReference>
<evidence type="ECO:0000256" key="2">
    <source>
        <dbReference type="ARBA" id="ARBA00011066"/>
    </source>
</evidence>
<evidence type="ECO:0000256" key="6">
    <source>
        <dbReference type="ARBA" id="ARBA00022777"/>
    </source>
</evidence>
<dbReference type="Proteomes" id="UP000280759">
    <property type="component" value="Unassembled WGS sequence"/>
</dbReference>